<comment type="caution">
    <text evidence="2">The sequence shown here is derived from an EMBL/GenBank/DDBJ whole genome shotgun (WGS) entry which is preliminary data.</text>
</comment>
<dbReference type="RefSeq" id="WP_036966389.1">
    <property type="nucleotide sequence ID" value="NZ_CABKTF010000004.1"/>
</dbReference>
<evidence type="ECO:0000256" key="1">
    <source>
        <dbReference type="SAM" id="MobiDB-lite"/>
    </source>
</evidence>
<dbReference type="Proteomes" id="UP000449944">
    <property type="component" value="Unassembled WGS sequence"/>
</dbReference>
<proteinExistence type="predicted"/>
<protein>
    <submittedName>
        <fullName evidence="2">Uncharacterized protein</fullName>
    </submittedName>
</protein>
<name>A0AAW9VE56_9GAMM</name>
<reference evidence="2 3" key="1">
    <citation type="submission" date="2019-10" db="EMBL/GenBank/DDBJ databases">
        <title>Comparative genomic analysis of Providencia.</title>
        <authorList>
            <person name="Yuan C."/>
            <person name="Wei Y."/>
            <person name="Yin Z."/>
        </authorList>
    </citation>
    <scope>NUCLEOTIDE SEQUENCE [LARGE SCALE GENOMIC DNA]</scope>
    <source>
        <strain evidence="3">wls1934</strain>
    </source>
</reference>
<accession>A0AAW9VE56</accession>
<dbReference type="AlphaFoldDB" id="A0AAW9VE56"/>
<gene>
    <name evidence="2" type="ORF">GKR67_13330</name>
</gene>
<organism evidence="2 3">
    <name type="scientific">Providencia alcalifaciens</name>
    <dbReference type="NCBI Taxonomy" id="126385"/>
    <lineage>
        <taxon>Bacteria</taxon>
        <taxon>Pseudomonadati</taxon>
        <taxon>Pseudomonadota</taxon>
        <taxon>Gammaproteobacteria</taxon>
        <taxon>Enterobacterales</taxon>
        <taxon>Morganellaceae</taxon>
        <taxon>Providencia</taxon>
    </lineage>
</organism>
<feature type="region of interest" description="Disordered" evidence="1">
    <location>
        <begin position="1"/>
        <end position="29"/>
    </location>
</feature>
<feature type="compositionally biased region" description="Polar residues" evidence="1">
    <location>
        <begin position="1"/>
        <end position="26"/>
    </location>
</feature>
<sequence>MKINPNSLNLLSTPRTYETPPVSTSDLHTRMNTRRKPNHIMKDIQNYHEKNIPHISENAEEKLNLFIQEFTNQDSQKSQFLLVFKTMINLNRKDKESFIANVAQTLKSSSEASPSLYKDFTKSLQRYMAITFMNAPFKEQLNKNMTNFNIEGDDEDINEL</sequence>
<evidence type="ECO:0000313" key="3">
    <source>
        <dbReference type="Proteomes" id="UP000449944"/>
    </source>
</evidence>
<dbReference type="EMBL" id="WLUB01000045">
    <property type="protein sequence ID" value="MTC35594.1"/>
    <property type="molecule type" value="Genomic_DNA"/>
</dbReference>
<evidence type="ECO:0000313" key="2">
    <source>
        <dbReference type="EMBL" id="MTC35594.1"/>
    </source>
</evidence>